<dbReference type="PANTHER" id="PTHR24023:SF1082">
    <property type="entry name" value="COLLAGEN TRIPLE HELIX REPEAT"/>
    <property type="match status" value="1"/>
</dbReference>
<evidence type="ECO:0000313" key="1">
    <source>
        <dbReference type="EMBL" id="ABY63059.1"/>
    </source>
</evidence>
<organism evidence="1 2">
    <name type="scientific">Pseudomonas phage 201phi2-1</name>
    <name type="common">Pseudomonas chlororaphis phage 201phi2-1</name>
    <dbReference type="NCBI Taxonomy" id="198110"/>
    <lineage>
        <taxon>Viruses</taxon>
        <taxon>Duplodnaviria</taxon>
        <taxon>Heunggongvirae</taxon>
        <taxon>Uroviricota</taxon>
        <taxon>Caudoviricetes</taxon>
        <taxon>Chimalliviridae</taxon>
        <taxon>Serwervirus</taxon>
        <taxon>Serwervirus 201phi21</taxon>
    </lineage>
</organism>
<dbReference type="InterPro" id="IPR050149">
    <property type="entry name" value="Collagen_superfamily"/>
</dbReference>
<sequence length="1480" mass="155774">MADQKKAGMISGMSPLAVLTGDELMEVSSRQPDGSWKTFSIIVSKIRTNAGLSAYEVAVVNGFVGTQAEWLESLNGKSAYQVAVELGYVGTEAEWLESLVGKSAYEDAVAQGYNGTLSEWLNSLKGQSAYQIAVANGFVGTEAAWLESLKGQSAYQLAKIIDPTVGTEEEWLATLVGKSAYQVALDNGFVGTEAAWLKSLEGKSSYQVWLSIPGNEDKTEVEFIEAITGQQGEDGKSAYEVWVELPGNAGKTEAEFFESLKGEGMTQAKLQELLDLGYYTTEGKFVVKGTNSGIVSNAGYLNFLFLFDKRLNNVDSSDPDKVPQRSVEMGRMEAEGYSYWKNSSAPSDEGTLPAVPNSEVRLYDNGHFQIGSLTEYVDFGDGSKVTVVTPAGTNTYDLAEATQGSDGKSAYQIAVDNGFTGTEAEWLLSLKGTNGTNGTDGTDGQSTYQLWESQAGNQGKSEAEFLASIKGEPGESAYQQAVDEGFVGTITEWLASLKGDDGQSAYQLWEALPANTGKSEEEFLTSLEGESAYQVWLGQPGNAGKTEVEFIASLKGARGEQGLSAYQIWINAGNTGSEAEYLASLKGRDGTNGTNGTNGEDGAGLNVVATVSQEDFDQIVQDGTSVLGDAYFVGEFMYVFNGTDWVKSNSLQGPTGKGLNYLGVWPNGQALPLGPTYNAGDTYMWQNNMWTLMEQPTRAWVATGVPGPAGKSAYQVWLEQPGNAGKTEAEYIASLKGDKGDEGDVGPDGLSAYQVWLALPGNAGKTEAEYIASLKGAKGDPAAAFEIVDQLTNVSELPRPGTPANAYYVGKDLYVWFDSKSDYENLGSLDGASAYQIWLENGGVGTEADFLASLKGTDGTNGTNGTNGTDGKNLQVNGTQANEAAIKALPDPVSQDAWVADDTGNLWIYNGTDWFDAGPFRGPKGEDGTDGTDGTNGQSTYELWVEQPGNAGKTEAEFLASLKGADGTDGTNGTDGRNVTVLGGLSSLGSIIAQPNPAQQDAWTAMDTGRLYMYIGTTWTDLGQFRGNPGAQGEQGVAGQGLVIVQEVELLTDLPAASTLRPGDAVYVLEDHKLYQVNDAGVYGPGIQIQGPQGADGEMGPQGPAGTSITIMGSFADLTALQAAHPTGVAGEGYLIGDDLYLYGVNPTGGATEWYNAGPVRGPQGLQGNPGPRGLRGLIGETGERGSLWLVLPEGTDTPTPEYGRSGDWAVNSQFDSFYKDASTGWALIGRLVAGDVNSPLPGLGKVVREGTEWVPLPIDEVTSPVVGTQYVRVGIAGGKTQWATLTLPSAGVPEVPANTTVPQGRTSAGWVAVLAAPTGQVATTRYELLNGVFVASAVQAAAPSTTDTALCYSVTSAGVGSWVTPTFNRYSLLQDTAARNGNFTPDFSVQQTFRINGGTGSNPTAVTLPAGTTARTMLAVFVVQGNTNKLSFVAGTGSPTIGYNNGVAAADIEYGATQTVITAFWNGFGGWIISKGPSY</sequence>
<dbReference type="GO" id="GO:0031012">
    <property type="term" value="C:extracellular matrix"/>
    <property type="evidence" value="ECO:0007669"/>
    <property type="project" value="TreeGrafter"/>
</dbReference>
<evidence type="ECO:0000313" key="2">
    <source>
        <dbReference type="Proteomes" id="UP000002421"/>
    </source>
</evidence>
<dbReference type="EMBL" id="EU197055">
    <property type="protein sequence ID" value="ABY63059.1"/>
    <property type="molecule type" value="Genomic_DNA"/>
</dbReference>
<reference evidence="1 2" key="1">
    <citation type="journal article" date="2008" name="Virology">
        <title>Characterization of Pseudomonas chlororaphis myovirus 201varphi2-1 via genomic sequencing, mass spectrometry, and electron microscopy.</title>
        <authorList>
            <person name="Thomas J.A."/>
            <person name="Rolando M.R."/>
            <person name="Carroll C.A."/>
            <person name="Shen P.S."/>
            <person name="Belnap D.M."/>
            <person name="Weintraub S.T."/>
            <person name="Serwer P."/>
            <person name="Hardies S.C."/>
        </authorList>
    </citation>
    <scope>NUCLEOTIDE SEQUENCE</scope>
</reference>
<proteinExistence type="predicted"/>
<keyword evidence="2" id="KW-1185">Reference proteome</keyword>
<dbReference type="PANTHER" id="PTHR24023">
    <property type="entry name" value="COLLAGEN ALPHA"/>
    <property type="match status" value="1"/>
</dbReference>
<dbReference type="GO" id="GO:0005615">
    <property type="term" value="C:extracellular space"/>
    <property type="evidence" value="ECO:0007669"/>
    <property type="project" value="TreeGrafter"/>
</dbReference>
<dbReference type="RefSeq" id="YP_001956953.1">
    <property type="nucleotide sequence ID" value="NC_010821.1"/>
</dbReference>
<dbReference type="Proteomes" id="UP000002421">
    <property type="component" value="Segment"/>
</dbReference>
<gene>
    <name evidence="1" type="ORF">201phi2-1p230</name>
</gene>
<dbReference type="KEGG" id="vg:6372286"/>
<protein>
    <submittedName>
        <fullName evidence="1">Virion structural protein</fullName>
    </submittedName>
</protein>
<accession>B3FJ92</accession>
<name>B3FJ92_BP201</name>
<organismHost>
    <name type="scientific">Pseudomonas chlororaphis</name>
    <dbReference type="NCBI Taxonomy" id="587753"/>
</organismHost>